<reference evidence="2 3" key="1">
    <citation type="submission" date="2019-04" db="EMBL/GenBank/DDBJ databases">
        <title>Salinimonas iocasae sp. nov., a halophilic bacterium isolated from the outer tube casing of tubeworms in Okinawa Trough.</title>
        <authorList>
            <person name="Zhang H."/>
            <person name="Wang H."/>
            <person name="Li C."/>
        </authorList>
    </citation>
    <scope>NUCLEOTIDE SEQUENCE [LARGE SCALE GENOMIC DNA]</scope>
    <source>
        <strain evidence="2 3">KX18D6</strain>
    </source>
</reference>
<dbReference type="Pfam" id="PF05359">
    <property type="entry name" value="DUF748"/>
    <property type="match status" value="1"/>
</dbReference>
<evidence type="ECO:0000313" key="3">
    <source>
        <dbReference type="Proteomes" id="UP000304912"/>
    </source>
</evidence>
<sequence>MKKVLTVLLIIILVIVGALWYIMSGAGDFIRSQIEEQGSRYMQTDVAVEGVDIGYSDAKMDITGLRVSNPDGFSDDTALGMGTMTFDLGGVTSEPYVVQNVTIDAPEILYEMNAQTQSNLLTLKNNLQANLPKGEQKEQSSDKEMPRVIVENVTISNARLRLDLEAVETGDLQVDQKSYEVKLPTFNAGPVGQPDGLPADQVGAAIMNAMLDNAIKQAKEQAREQLKDRAREELKKETDKLKEKAEEKLKGLFDKDSE</sequence>
<dbReference type="RefSeq" id="WP_139756028.1">
    <property type="nucleotide sequence ID" value="NZ_CP039852.1"/>
</dbReference>
<dbReference type="InterPro" id="IPR008023">
    <property type="entry name" value="DUF748"/>
</dbReference>
<evidence type="ECO:0008006" key="4">
    <source>
        <dbReference type="Google" id="ProtNLM"/>
    </source>
</evidence>
<dbReference type="EMBL" id="CP039852">
    <property type="protein sequence ID" value="QCZ93282.1"/>
    <property type="molecule type" value="Genomic_DNA"/>
</dbReference>
<dbReference type="AlphaFoldDB" id="A0A5B7YC67"/>
<evidence type="ECO:0000313" key="2">
    <source>
        <dbReference type="EMBL" id="QCZ93282.1"/>
    </source>
</evidence>
<protein>
    <recommendedName>
        <fullName evidence="4">AsmA domain-containing protein</fullName>
    </recommendedName>
</protein>
<proteinExistence type="predicted"/>
<gene>
    <name evidence="2" type="ORF">FBQ74_07185</name>
</gene>
<accession>A0A5B7YC67</accession>
<name>A0A5B7YC67_9ALTE</name>
<evidence type="ECO:0000256" key="1">
    <source>
        <dbReference type="SAM" id="MobiDB-lite"/>
    </source>
</evidence>
<dbReference type="KEGG" id="salk:FBQ74_07185"/>
<organism evidence="2 3">
    <name type="scientific">Salinimonas iocasae</name>
    <dbReference type="NCBI Taxonomy" id="2572577"/>
    <lineage>
        <taxon>Bacteria</taxon>
        <taxon>Pseudomonadati</taxon>
        <taxon>Pseudomonadota</taxon>
        <taxon>Gammaproteobacteria</taxon>
        <taxon>Alteromonadales</taxon>
        <taxon>Alteromonadaceae</taxon>
        <taxon>Alteromonas/Salinimonas group</taxon>
        <taxon>Salinimonas</taxon>
    </lineage>
</organism>
<dbReference type="OrthoDB" id="7062138at2"/>
<feature type="region of interest" description="Disordered" evidence="1">
    <location>
        <begin position="220"/>
        <end position="258"/>
    </location>
</feature>
<keyword evidence="3" id="KW-1185">Reference proteome</keyword>
<dbReference type="Proteomes" id="UP000304912">
    <property type="component" value="Chromosome"/>
</dbReference>